<proteinExistence type="predicted"/>
<dbReference type="PANTHER" id="PTHR43574">
    <property type="entry name" value="EPIMERASE-RELATED"/>
    <property type="match status" value="1"/>
</dbReference>
<evidence type="ECO:0000256" key="1">
    <source>
        <dbReference type="ARBA" id="ARBA00023027"/>
    </source>
</evidence>
<dbReference type="SUPFAM" id="SSF51735">
    <property type="entry name" value="NAD(P)-binding Rossmann-fold domains"/>
    <property type="match status" value="1"/>
</dbReference>
<organism evidence="3 4">
    <name type="scientific">Salipaludibacillus aurantiacus</name>
    <dbReference type="NCBI Taxonomy" id="1601833"/>
    <lineage>
        <taxon>Bacteria</taxon>
        <taxon>Bacillati</taxon>
        <taxon>Bacillota</taxon>
        <taxon>Bacilli</taxon>
        <taxon>Bacillales</taxon>
        <taxon>Bacillaceae</taxon>
    </lineage>
</organism>
<evidence type="ECO:0000313" key="3">
    <source>
        <dbReference type="EMBL" id="SES42901.1"/>
    </source>
</evidence>
<evidence type="ECO:0000313" key="4">
    <source>
        <dbReference type="Proteomes" id="UP000198571"/>
    </source>
</evidence>
<dbReference type="STRING" id="1601833.SAMN05518684_13017"/>
<dbReference type="AlphaFoldDB" id="A0A1H9XA16"/>
<keyword evidence="1" id="KW-0520">NAD</keyword>
<keyword evidence="4" id="KW-1185">Reference proteome</keyword>
<dbReference type="CDD" id="cd05253">
    <property type="entry name" value="UDP_GE_SDE_e"/>
    <property type="match status" value="1"/>
</dbReference>
<dbReference type="Proteomes" id="UP000198571">
    <property type="component" value="Unassembled WGS sequence"/>
</dbReference>
<gene>
    <name evidence="3" type="ORF">SAMN05518684_13017</name>
</gene>
<dbReference type="PRINTS" id="PR01713">
    <property type="entry name" value="NUCEPIMERASE"/>
</dbReference>
<dbReference type="Gene3D" id="3.40.50.720">
    <property type="entry name" value="NAD(P)-binding Rossmann-like Domain"/>
    <property type="match status" value="1"/>
</dbReference>
<dbReference type="RefSeq" id="WP_093056216.1">
    <property type="nucleotide sequence ID" value="NZ_FOGT01000030.1"/>
</dbReference>
<dbReference type="InterPro" id="IPR001509">
    <property type="entry name" value="Epimerase_deHydtase"/>
</dbReference>
<name>A0A1H9XA16_9BACI</name>
<dbReference type="OrthoDB" id="9811743at2"/>
<evidence type="ECO:0000259" key="2">
    <source>
        <dbReference type="Pfam" id="PF01370"/>
    </source>
</evidence>
<protein>
    <submittedName>
        <fullName evidence="3">UDP-glucuronate 4-epimerase</fullName>
    </submittedName>
</protein>
<dbReference type="EMBL" id="FOGT01000030">
    <property type="protein sequence ID" value="SES42901.1"/>
    <property type="molecule type" value="Genomic_DNA"/>
</dbReference>
<sequence>MSILVTGAAGFVGMHLSKRLLEEGQTVVGYDNINNYYDTQLKRDRLDVLNPFDSFSFYEEGLADKEALFKVFEENQIDIVINLAAQAGVRYSLENPHAYIDSNIQGFTNVLEVCRQYEIKHLIYASSSSVYGANVKMPFSTSDEVNHPVSLYAATKKSNELMAHTYSHLYNIPTTGLRFFTVYGTHGRPDMAYYSFTKNIVEGNTIKVFNNGEMMRDFTYIDDIVDGIVRLLDKPPEADSSWDRENPDPSSSYAPYKVYNIGNNQPVKLMDFIETLEKHLGIEAKKEFLPMQPGDVKATYADIDDLQQATGFKPTTTIDEGLKKFVDWYKEYYSVKV</sequence>
<accession>A0A1H9XA16</accession>
<reference evidence="4" key="1">
    <citation type="submission" date="2016-10" db="EMBL/GenBank/DDBJ databases">
        <authorList>
            <person name="Varghese N."/>
            <person name="Submissions S."/>
        </authorList>
    </citation>
    <scope>NUCLEOTIDE SEQUENCE [LARGE SCALE GENOMIC DNA]</scope>
    <source>
        <strain evidence="4">S9</strain>
    </source>
</reference>
<dbReference type="InterPro" id="IPR036291">
    <property type="entry name" value="NAD(P)-bd_dom_sf"/>
</dbReference>
<feature type="domain" description="NAD-dependent epimerase/dehydratase" evidence="2">
    <location>
        <begin position="3"/>
        <end position="240"/>
    </location>
</feature>
<dbReference type="Pfam" id="PF01370">
    <property type="entry name" value="Epimerase"/>
    <property type="match status" value="1"/>
</dbReference>